<dbReference type="EMBL" id="BMAR01000002">
    <property type="protein sequence ID" value="GFR41975.1"/>
    <property type="molecule type" value="Genomic_DNA"/>
</dbReference>
<evidence type="ECO:0000256" key="1">
    <source>
        <dbReference type="SAM" id="MobiDB-lite"/>
    </source>
</evidence>
<gene>
    <name evidence="2" type="ORF">Agub_g2776</name>
</gene>
<accession>A0AAD3HIV6</accession>
<feature type="region of interest" description="Disordered" evidence="1">
    <location>
        <begin position="1"/>
        <end position="101"/>
    </location>
</feature>
<reference evidence="2 3" key="1">
    <citation type="journal article" date="2021" name="Sci. Rep.">
        <title>Genome sequencing of the multicellular alga Astrephomene provides insights into convergent evolution of germ-soma differentiation.</title>
        <authorList>
            <person name="Yamashita S."/>
            <person name="Yamamoto K."/>
            <person name="Matsuzaki R."/>
            <person name="Suzuki S."/>
            <person name="Yamaguchi H."/>
            <person name="Hirooka S."/>
            <person name="Minakuchi Y."/>
            <person name="Miyagishima S."/>
            <person name="Kawachi M."/>
            <person name="Toyoda A."/>
            <person name="Nozaki H."/>
        </authorList>
    </citation>
    <scope>NUCLEOTIDE SEQUENCE [LARGE SCALE GENOMIC DNA]</scope>
    <source>
        <strain evidence="2 3">NIES-4017</strain>
    </source>
</reference>
<name>A0AAD3HIV6_9CHLO</name>
<evidence type="ECO:0000313" key="2">
    <source>
        <dbReference type="EMBL" id="GFR41975.1"/>
    </source>
</evidence>
<proteinExistence type="predicted"/>
<feature type="compositionally biased region" description="Pro residues" evidence="1">
    <location>
        <begin position="17"/>
        <end position="27"/>
    </location>
</feature>
<evidence type="ECO:0000313" key="3">
    <source>
        <dbReference type="Proteomes" id="UP001054857"/>
    </source>
</evidence>
<dbReference type="AlphaFoldDB" id="A0AAD3HIV6"/>
<dbReference type="Proteomes" id="UP001054857">
    <property type="component" value="Unassembled WGS sequence"/>
</dbReference>
<comment type="caution">
    <text evidence="2">The sequence shown here is derived from an EMBL/GenBank/DDBJ whole genome shotgun (WGS) entry which is preliminary data.</text>
</comment>
<protein>
    <submittedName>
        <fullName evidence="2">Uncharacterized protein</fullName>
    </submittedName>
</protein>
<keyword evidence="3" id="KW-1185">Reference proteome</keyword>
<organism evidence="2 3">
    <name type="scientific">Astrephomene gubernaculifera</name>
    <dbReference type="NCBI Taxonomy" id="47775"/>
    <lineage>
        <taxon>Eukaryota</taxon>
        <taxon>Viridiplantae</taxon>
        <taxon>Chlorophyta</taxon>
        <taxon>core chlorophytes</taxon>
        <taxon>Chlorophyceae</taxon>
        <taxon>CS clade</taxon>
        <taxon>Chlamydomonadales</taxon>
        <taxon>Astrephomenaceae</taxon>
        <taxon>Astrephomene</taxon>
    </lineage>
</organism>
<sequence>MDMPSARALVTALAQRPPKPSTGPSPPFFSDHGHRPGFDPTGDDGSGGIGGLMDPYDRPTRSQLKGAQSRLRMDTGGRSLPSTVHGTPRGQQAADELSVLP</sequence>